<dbReference type="STRING" id="1503925.TH53_06555"/>
<name>A0A0D0GU67_9SPHI</name>
<dbReference type="Gene3D" id="3.40.630.10">
    <property type="entry name" value="Zn peptidases"/>
    <property type="match status" value="2"/>
</dbReference>
<dbReference type="PANTHER" id="PTHR12147:SF26">
    <property type="entry name" value="PEPTIDASE M28 DOMAIN-CONTAINING PROTEIN"/>
    <property type="match status" value="1"/>
</dbReference>
<dbReference type="RefSeq" id="WP_041879847.1">
    <property type="nucleotide sequence ID" value="NZ_CP157278.1"/>
</dbReference>
<gene>
    <name evidence="3" type="ORF">TH53_06555</name>
</gene>
<dbReference type="Proteomes" id="UP000032049">
    <property type="component" value="Unassembled WGS sequence"/>
</dbReference>
<protein>
    <submittedName>
        <fullName evidence="3">Peptidase</fullName>
    </submittedName>
</protein>
<dbReference type="InterPro" id="IPR045175">
    <property type="entry name" value="M28_fam"/>
</dbReference>
<comment type="caution">
    <text evidence="3">The sequence shown here is derived from an EMBL/GenBank/DDBJ whole genome shotgun (WGS) entry which is preliminary data.</text>
</comment>
<evidence type="ECO:0000259" key="2">
    <source>
        <dbReference type="Pfam" id="PF04389"/>
    </source>
</evidence>
<keyword evidence="4" id="KW-1185">Reference proteome</keyword>
<dbReference type="InterPro" id="IPR007484">
    <property type="entry name" value="Peptidase_M28"/>
</dbReference>
<dbReference type="AlphaFoldDB" id="A0A0D0GU67"/>
<sequence>MNKHFLSTSIALLLCLGACAQGQNTVKNKTAVKFSASIDKTNAYKHLSVLASDEYEGRETGKKGAWMAADYIKNYFKSIGLKGPVQGDYFQPIDMVTYKLTQSVFTIDGNARENDKDFVIPAANVSLQGFTFNAKEVVFAGYGLDTEGYNDYAGIDVAGKVVMIFASGNPSMKEEAAPADRAARRKAMSAKREKLQYLANHKALAVIQIDPAVDTLNEEMKVMLAGSGQLSLKSEENTARMAKVKTFPTINISTSTANDILKAAGTTVEALQQQISSTGKPATQMINIAVSGSAQKEEVKVRAENVLGFLEGSDPVLKKEILVITGHYDHIGLTVSGTDKVNNGADDDGSGTTGVLLIADAFAKAKQAGKGPKRSILFMTVVGEEKGLLGSEWYSEHPVLPLENTITNLNIDMIGRVDKEHENKQDYVYIIGSDMLSSDLNAAGINANEQYLNMNLDMKYNNRTDPNQFYYRSDHYNFAKHGIPVIFYFNGVHEDYHQPGDEVSKINFDLLARRAQLVYYTAWDLANRKTRPIVDKNEDGTPKK</sequence>
<evidence type="ECO:0000313" key="3">
    <source>
        <dbReference type="EMBL" id="KIO77951.1"/>
    </source>
</evidence>
<evidence type="ECO:0000256" key="1">
    <source>
        <dbReference type="SAM" id="SignalP"/>
    </source>
</evidence>
<organism evidence="3 4">
    <name type="scientific">Pedobacter lusitanus</name>
    <dbReference type="NCBI Taxonomy" id="1503925"/>
    <lineage>
        <taxon>Bacteria</taxon>
        <taxon>Pseudomonadati</taxon>
        <taxon>Bacteroidota</taxon>
        <taxon>Sphingobacteriia</taxon>
        <taxon>Sphingobacteriales</taxon>
        <taxon>Sphingobacteriaceae</taxon>
        <taxon>Pedobacter</taxon>
    </lineage>
</organism>
<dbReference type="InterPro" id="IPR046450">
    <property type="entry name" value="PA_dom_sf"/>
</dbReference>
<dbReference type="EMBL" id="JXRA01000026">
    <property type="protein sequence ID" value="KIO77951.1"/>
    <property type="molecule type" value="Genomic_DNA"/>
</dbReference>
<keyword evidence="1" id="KW-0732">Signal</keyword>
<feature type="signal peptide" evidence="1">
    <location>
        <begin position="1"/>
        <end position="20"/>
    </location>
</feature>
<reference evidence="3 4" key="1">
    <citation type="submission" date="2015-01" db="EMBL/GenBank/DDBJ databases">
        <title>Draft genome sequence of Pedobacter sp. NL19 isolated from sludge of an effluent treatment pond in an abandoned uranium mine.</title>
        <authorList>
            <person name="Santos T."/>
            <person name="Caetano T."/>
            <person name="Covas C."/>
            <person name="Cruz A."/>
            <person name="Mendo S."/>
        </authorList>
    </citation>
    <scope>NUCLEOTIDE SEQUENCE [LARGE SCALE GENOMIC DNA]</scope>
    <source>
        <strain evidence="3 4">NL19</strain>
    </source>
</reference>
<dbReference type="SUPFAM" id="SSF52025">
    <property type="entry name" value="PA domain"/>
    <property type="match status" value="1"/>
</dbReference>
<dbReference type="PANTHER" id="PTHR12147">
    <property type="entry name" value="METALLOPEPTIDASE M28 FAMILY MEMBER"/>
    <property type="match status" value="1"/>
</dbReference>
<accession>A0A0D0GU67</accession>
<dbReference type="GO" id="GO:0008235">
    <property type="term" value="F:metalloexopeptidase activity"/>
    <property type="evidence" value="ECO:0007669"/>
    <property type="project" value="InterPro"/>
</dbReference>
<proteinExistence type="predicted"/>
<evidence type="ECO:0000313" key="4">
    <source>
        <dbReference type="Proteomes" id="UP000032049"/>
    </source>
</evidence>
<dbReference type="GO" id="GO:0006508">
    <property type="term" value="P:proteolysis"/>
    <property type="evidence" value="ECO:0007669"/>
    <property type="project" value="InterPro"/>
</dbReference>
<dbReference type="SUPFAM" id="SSF53187">
    <property type="entry name" value="Zn-dependent exopeptidases"/>
    <property type="match status" value="1"/>
</dbReference>
<dbReference type="Pfam" id="PF04389">
    <property type="entry name" value="Peptidase_M28"/>
    <property type="match status" value="1"/>
</dbReference>
<feature type="chain" id="PRO_5002210828" evidence="1">
    <location>
        <begin position="21"/>
        <end position="544"/>
    </location>
</feature>
<dbReference type="OrthoDB" id="9764939at2"/>
<feature type="domain" description="Peptidase M28" evidence="2">
    <location>
        <begin position="305"/>
        <end position="520"/>
    </location>
</feature>